<keyword evidence="6" id="KW-1185">Reference proteome</keyword>
<accession>A0A7W6KHI6</accession>
<sequence length="343" mass="37560">MTRLKALAGSFLAAAIIGTAAPALAEDVNIYSYRQPELIAPLLEAFEAETGINTNVLFLDTGLVERVKAEGANSPVDVILTVDIGRLTEAKEAEVTQPVESEIINADIPEQFRDPDGNWFALTKRGRVVYASKDRIGQVPITYEELSDPKWKGAICIRDGQHPYNIALIASMIAHHGAAYTEEWLEGLKANLARRPNGNDRSQAKAIMSGECDIALGNTYYVGLMMTNDKEPEQKEWAAAIDILFPNAEDRGTHVNVSGMAMAKHAPHPENALKLMEFLASPEAQEIYAEQVFEYPVMPGAEASEIVQSFGEIHPDDLSLTEIADHRREASELVDKTGFNDGP</sequence>
<comment type="similarity">
    <text evidence="1">Belongs to the bacterial solute-binding protein 1 family.</text>
</comment>
<dbReference type="Proteomes" id="UP000530571">
    <property type="component" value="Unassembled WGS sequence"/>
</dbReference>
<feature type="chain" id="PRO_5031524335" evidence="4">
    <location>
        <begin position="26"/>
        <end position="343"/>
    </location>
</feature>
<dbReference type="Gene3D" id="3.40.190.10">
    <property type="entry name" value="Periplasmic binding protein-like II"/>
    <property type="match status" value="2"/>
</dbReference>
<evidence type="ECO:0000313" key="6">
    <source>
        <dbReference type="Proteomes" id="UP000530571"/>
    </source>
</evidence>
<dbReference type="GO" id="GO:0030288">
    <property type="term" value="C:outer membrane-bounded periplasmic space"/>
    <property type="evidence" value="ECO:0007669"/>
    <property type="project" value="TreeGrafter"/>
</dbReference>
<gene>
    <name evidence="5" type="ORF">GGR30_001312</name>
</gene>
<dbReference type="InterPro" id="IPR026045">
    <property type="entry name" value="Ferric-bd"/>
</dbReference>
<feature type="signal peptide" evidence="4">
    <location>
        <begin position="1"/>
        <end position="25"/>
    </location>
</feature>
<organism evidence="5 6">
    <name type="scientific">Martelella radicis</name>
    <dbReference type="NCBI Taxonomy" id="1397476"/>
    <lineage>
        <taxon>Bacteria</taxon>
        <taxon>Pseudomonadati</taxon>
        <taxon>Pseudomonadota</taxon>
        <taxon>Alphaproteobacteria</taxon>
        <taxon>Hyphomicrobiales</taxon>
        <taxon>Aurantimonadaceae</taxon>
        <taxon>Martelella</taxon>
    </lineage>
</organism>
<reference evidence="5 6" key="1">
    <citation type="submission" date="2020-08" db="EMBL/GenBank/DDBJ databases">
        <title>Genomic Encyclopedia of Type Strains, Phase IV (KMG-IV): sequencing the most valuable type-strain genomes for metagenomic binning, comparative biology and taxonomic classification.</title>
        <authorList>
            <person name="Goeker M."/>
        </authorList>
    </citation>
    <scope>NUCLEOTIDE SEQUENCE [LARGE SCALE GENOMIC DNA]</scope>
    <source>
        <strain evidence="5 6">DSM 28101</strain>
    </source>
</reference>
<dbReference type="RefSeq" id="WP_183483761.1">
    <property type="nucleotide sequence ID" value="NZ_JACIDZ010000003.1"/>
</dbReference>
<dbReference type="EMBL" id="JACIDZ010000003">
    <property type="protein sequence ID" value="MBB4121398.1"/>
    <property type="molecule type" value="Genomic_DNA"/>
</dbReference>
<comment type="caution">
    <text evidence="5">The sequence shown here is derived from an EMBL/GenBank/DDBJ whole genome shotgun (WGS) entry which is preliminary data.</text>
</comment>
<dbReference type="PANTHER" id="PTHR30006">
    <property type="entry name" value="THIAMINE-BINDING PERIPLASMIC PROTEIN-RELATED"/>
    <property type="match status" value="1"/>
</dbReference>
<feature type="binding site" evidence="3">
    <location>
        <position position="221"/>
    </location>
    <ligand>
        <name>Fe cation</name>
        <dbReference type="ChEBI" id="CHEBI:24875"/>
    </ligand>
</feature>
<dbReference type="GO" id="GO:0046872">
    <property type="term" value="F:metal ion binding"/>
    <property type="evidence" value="ECO:0007669"/>
    <property type="project" value="UniProtKB-KW"/>
</dbReference>
<name>A0A7W6KHI6_9HYPH</name>
<dbReference type="Pfam" id="PF13343">
    <property type="entry name" value="SBP_bac_6"/>
    <property type="match status" value="1"/>
</dbReference>
<feature type="binding site" evidence="3">
    <location>
        <position position="220"/>
    </location>
    <ligand>
        <name>Fe cation</name>
        <dbReference type="ChEBI" id="CHEBI:24875"/>
    </ligand>
</feature>
<protein>
    <submittedName>
        <fullName evidence="5">Iron(III) transport system substrate-binding protein</fullName>
    </submittedName>
</protein>
<keyword evidence="3" id="KW-0408">Iron</keyword>
<evidence type="ECO:0000256" key="2">
    <source>
        <dbReference type="ARBA" id="ARBA00022729"/>
    </source>
</evidence>
<dbReference type="AlphaFoldDB" id="A0A7W6KHI6"/>
<evidence type="ECO:0000256" key="3">
    <source>
        <dbReference type="PIRSR" id="PIRSR002825-1"/>
    </source>
</evidence>
<dbReference type="SUPFAM" id="SSF53850">
    <property type="entry name" value="Periplasmic binding protein-like II"/>
    <property type="match status" value="1"/>
</dbReference>
<evidence type="ECO:0000256" key="4">
    <source>
        <dbReference type="SAM" id="SignalP"/>
    </source>
</evidence>
<evidence type="ECO:0000256" key="1">
    <source>
        <dbReference type="ARBA" id="ARBA00008520"/>
    </source>
</evidence>
<dbReference type="CDD" id="cd13542">
    <property type="entry name" value="PBP2_FutA1_ilke"/>
    <property type="match status" value="1"/>
</dbReference>
<keyword evidence="3" id="KW-0479">Metal-binding</keyword>
<dbReference type="PANTHER" id="PTHR30006:SF15">
    <property type="entry name" value="IRON-UTILIZATION PERIPLASMIC PROTEIN"/>
    <property type="match status" value="1"/>
</dbReference>
<keyword evidence="2 4" id="KW-0732">Signal</keyword>
<proteinExistence type="inferred from homology"/>
<evidence type="ECO:0000313" key="5">
    <source>
        <dbReference type="EMBL" id="MBB4121398.1"/>
    </source>
</evidence>
<dbReference type="PIRSF" id="PIRSF002825">
    <property type="entry name" value="CfbpA"/>
    <property type="match status" value="1"/>
</dbReference>